<dbReference type="InterPro" id="IPR036908">
    <property type="entry name" value="RlpA-like_sf"/>
</dbReference>
<dbReference type="GeneID" id="37267496"/>
<name>A0A316Z772_9BASI</name>
<keyword evidence="3" id="KW-1185">Reference proteome</keyword>
<dbReference type="PANTHER" id="PTHR31836:SF28">
    <property type="entry name" value="SRCR DOMAIN-CONTAINING PROTEIN-RELATED"/>
    <property type="match status" value="1"/>
</dbReference>
<evidence type="ECO:0000256" key="1">
    <source>
        <dbReference type="ARBA" id="ARBA00022729"/>
    </source>
</evidence>
<proteinExistence type="predicted"/>
<feature type="non-terminal residue" evidence="2">
    <location>
        <position position="1"/>
    </location>
</feature>
<dbReference type="AlphaFoldDB" id="A0A316Z772"/>
<accession>A0A316Z772</accession>
<dbReference type="STRING" id="58919.A0A316Z772"/>
<organism evidence="2 3">
    <name type="scientific">Tilletiopsis washingtonensis</name>
    <dbReference type="NCBI Taxonomy" id="58919"/>
    <lineage>
        <taxon>Eukaryota</taxon>
        <taxon>Fungi</taxon>
        <taxon>Dikarya</taxon>
        <taxon>Basidiomycota</taxon>
        <taxon>Ustilaginomycotina</taxon>
        <taxon>Exobasidiomycetes</taxon>
        <taxon>Entylomatales</taxon>
        <taxon>Entylomatales incertae sedis</taxon>
        <taxon>Tilletiopsis</taxon>
    </lineage>
</organism>
<gene>
    <name evidence="2" type="ORF">FA09DRAFT_289692</name>
</gene>
<dbReference type="RefSeq" id="XP_025596364.1">
    <property type="nucleotide sequence ID" value="XM_025739950.1"/>
</dbReference>
<protein>
    <submittedName>
        <fullName evidence="2">Riboflavin-aldehyde forming enzyme</fullName>
    </submittedName>
</protein>
<feature type="non-terminal residue" evidence="2">
    <location>
        <position position="106"/>
    </location>
</feature>
<keyword evidence="1" id="KW-0732">Signal</keyword>
<dbReference type="Gene3D" id="2.40.40.10">
    <property type="entry name" value="RlpA-like domain"/>
    <property type="match status" value="1"/>
</dbReference>
<dbReference type="PANTHER" id="PTHR31836">
    <property type="match status" value="1"/>
</dbReference>
<dbReference type="EMBL" id="KZ819301">
    <property type="protein sequence ID" value="PWN96085.1"/>
    <property type="molecule type" value="Genomic_DNA"/>
</dbReference>
<sequence>VSAAPLAKRDYSGRATYYAVGLGACGGTNSDSEMVVALNTAQYGNTGVRSSWCGKRITISNGGNTQTATVVDACPTCSYGSLDMSPALFSALTNGNMGLGVFQMSW</sequence>
<evidence type="ECO:0000313" key="2">
    <source>
        <dbReference type="EMBL" id="PWN96085.1"/>
    </source>
</evidence>
<dbReference type="SUPFAM" id="SSF50685">
    <property type="entry name" value="Barwin-like endoglucanases"/>
    <property type="match status" value="1"/>
</dbReference>
<dbReference type="OrthoDB" id="623670at2759"/>
<dbReference type="Proteomes" id="UP000245946">
    <property type="component" value="Unassembled WGS sequence"/>
</dbReference>
<evidence type="ECO:0000313" key="3">
    <source>
        <dbReference type="Proteomes" id="UP000245946"/>
    </source>
</evidence>
<reference evidence="2 3" key="1">
    <citation type="journal article" date="2018" name="Mol. Biol. Evol.">
        <title>Broad Genomic Sampling Reveals a Smut Pathogenic Ancestry of the Fungal Clade Ustilaginomycotina.</title>
        <authorList>
            <person name="Kijpornyongpan T."/>
            <person name="Mondo S.J."/>
            <person name="Barry K."/>
            <person name="Sandor L."/>
            <person name="Lee J."/>
            <person name="Lipzen A."/>
            <person name="Pangilinan J."/>
            <person name="LaButti K."/>
            <person name="Hainaut M."/>
            <person name="Henrissat B."/>
            <person name="Grigoriev I.V."/>
            <person name="Spatafora J.W."/>
            <person name="Aime M.C."/>
        </authorList>
    </citation>
    <scope>NUCLEOTIDE SEQUENCE [LARGE SCALE GENOMIC DNA]</scope>
    <source>
        <strain evidence="2 3">MCA 4186</strain>
    </source>
</reference>
<dbReference type="CDD" id="cd22191">
    <property type="entry name" value="DPBB_RlpA_EXP_N-like"/>
    <property type="match status" value="1"/>
</dbReference>
<dbReference type="InterPro" id="IPR051477">
    <property type="entry name" value="Expansin_CellWall"/>
</dbReference>